<dbReference type="AlphaFoldDB" id="A0A425C2C1"/>
<gene>
    <name evidence="1" type="ORF">DD237_008405</name>
</gene>
<accession>A0A425C2C1</accession>
<evidence type="ECO:0000313" key="2">
    <source>
        <dbReference type="Proteomes" id="UP000286097"/>
    </source>
</evidence>
<name>A0A425C2C1_9STRA</name>
<comment type="caution">
    <text evidence="1">The sequence shown here is derived from an EMBL/GenBank/DDBJ whole genome shotgun (WGS) entry which is preliminary data.</text>
</comment>
<sequence>MVSAVFDYLLTAKETTILEKGYLAHADFNSFAGVEIVDYRITFKTKKVVFLMRNGNRTPGEIFIYPRFRVYERTCHAEGKIIQHALTHYQITG</sequence>
<protein>
    <submittedName>
        <fullName evidence="1">Uncharacterized protein</fullName>
    </submittedName>
</protein>
<organism evidence="1 2">
    <name type="scientific">Peronospora effusa</name>
    <dbReference type="NCBI Taxonomy" id="542832"/>
    <lineage>
        <taxon>Eukaryota</taxon>
        <taxon>Sar</taxon>
        <taxon>Stramenopiles</taxon>
        <taxon>Oomycota</taxon>
        <taxon>Peronosporomycetes</taxon>
        <taxon>Peronosporales</taxon>
        <taxon>Peronosporaceae</taxon>
        <taxon>Peronospora</taxon>
    </lineage>
</organism>
<reference evidence="1 2" key="1">
    <citation type="submission" date="2018-06" db="EMBL/GenBank/DDBJ databases">
        <title>Comparative genomics of downy mildews reveals potential adaptations to biotrophy.</title>
        <authorList>
            <person name="Fletcher K."/>
            <person name="Klosterman S.J."/>
            <person name="Derevnina L."/>
            <person name="Martin F."/>
            <person name="Koike S."/>
            <person name="Reyes Chin-Wo S."/>
            <person name="Mou B."/>
            <person name="Michelmore R."/>
        </authorList>
    </citation>
    <scope>NUCLEOTIDE SEQUENCE [LARGE SCALE GENOMIC DNA]</scope>
    <source>
        <strain evidence="1 2">R13</strain>
    </source>
</reference>
<dbReference type="VEuPathDB" id="FungiDB:DD237_008405"/>
<dbReference type="Proteomes" id="UP000286097">
    <property type="component" value="Unassembled WGS sequence"/>
</dbReference>
<evidence type="ECO:0000313" key="1">
    <source>
        <dbReference type="EMBL" id="RQM11254.1"/>
    </source>
</evidence>
<proteinExistence type="predicted"/>
<dbReference type="EMBL" id="QKXF01000451">
    <property type="protein sequence ID" value="RQM11254.1"/>
    <property type="molecule type" value="Genomic_DNA"/>
</dbReference>